<dbReference type="Pfam" id="PF13376">
    <property type="entry name" value="OmdA"/>
    <property type="match status" value="1"/>
</dbReference>
<reference evidence="1 2" key="1">
    <citation type="submission" date="2018-07" db="EMBL/GenBank/DDBJ databases">
        <title>Genomic Encyclopedia of Type Strains, Phase IV (KMG-IV): sequencing the most valuable type-strain genomes for metagenomic binning, comparative biology and taxonomic classification.</title>
        <authorList>
            <person name="Goeker M."/>
        </authorList>
    </citation>
    <scope>NUCLEOTIDE SEQUENCE [LARGE SCALE GENOMIC DNA]</scope>
    <source>
        <strain evidence="1 2">DSM 101478</strain>
    </source>
</reference>
<sequence>MLQSPKFEVNITGTHSVIVPYTYAQPFIEDKHSRVALKAFYKGNTISFHGKLHKRNDEVLISFGKRYQKELGVTTSEYFQLQILENTTKYGVEMPEEFKAVIETDYEALQLFERLPDGKKRSLIYHIIRIKDTQKRVDRALLISENLKKGLTDLKLLTK</sequence>
<comment type="caution">
    <text evidence="1">The sequence shown here is derived from an EMBL/GenBank/DDBJ whole genome shotgun (WGS) entry which is preliminary data.</text>
</comment>
<dbReference type="Proteomes" id="UP000255317">
    <property type="component" value="Unassembled WGS sequence"/>
</dbReference>
<dbReference type="AlphaFoldDB" id="A0A370QFG5"/>
<evidence type="ECO:0000313" key="2">
    <source>
        <dbReference type="Proteomes" id="UP000255317"/>
    </source>
</evidence>
<evidence type="ECO:0000313" key="1">
    <source>
        <dbReference type="EMBL" id="RDK87107.1"/>
    </source>
</evidence>
<organism evidence="1 2">
    <name type="scientific">Marinirhabdus gelatinilytica</name>
    <dbReference type="NCBI Taxonomy" id="1703343"/>
    <lineage>
        <taxon>Bacteria</taxon>
        <taxon>Pseudomonadati</taxon>
        <taxon>Bacteroidota</taxon>
        <taxon>Flavobacteriia</taxon>
        <taxon>Flavobacteriales</taxon>
        <taxon>Flavobacteriaceae</taxon>
    </lineage>
</organism>
<accession>A0A370QFG5</accession>
<gene>
    <name evidence="1" type="ORF">C8D94_102288</name>
</gene>
<name>A0A370QFG5_9FLAO</name>
<keyword evidence="2" id="KW-1185">Reference proteome</keyword>
<dbReference type="RefSeq" id="WP_115123309.1">
    <property type="nucleotide sequence ID" value="NZ_QRAO01000002.1"/>
</dbReference>
<dbReference type="OrthoDB" id="959664at2"/>
<protein>
    <submittedName>
        <fullName evidence="1">Bacteriocin resistance YdeI/OmpD-like protein</fullName>
    </submittedName>
</protein>
<dbReference type="EMBL" id="QRAO01000002">
    <property type="protein sequence ID" value="RDK87107.1"/>
    <property type="molecule type" value="Genomic_DNA"/>
</dbReference>
<proteinExistence type="predicted"/>